<dbReference type="Pfam" id="PF00698">
    <property type="entry name" value="Acyl_transf_1"/>
    <property type="match status" value="1"/>
</dbReference>
<dbReference type="InterPro" id="IPR016035">
    <property type="entry name" value="Acyl_Trfase/lysoPLipase"/>
</dbReference>
<feature type="domain" description="Malonyl-CoA:ACP transacylase (MAT)" evidence="8">
    <location>
        <begin position="9"/>
        <end position="308"/>
    </location>
</feature>
<evidence type="ECO:0000256" key="2">
    <source>
        <dbReference type="ARBA" id="ARBA00018953"/>
    </source>
</evidence>
<organism evidence="9 10">
    <name type="scientific">Desulfoglaeba alkanexedens ALDC</name>
    <dbReference type="NCBI Taxonomy" id="980445"/>
    <lineage>
        <taxon>Bacteria</taxon>
        <taxon>Pseudomonadati</taxon>
        <taxon>Thermodesulfobacteriota</taxon>
        <taxon>Syntrophobacteria</taxon>
        <taxon>Syntrophobacterales</taxon>
        <taxon>Syntrophobacteraceae</taxon>
        <taxon>Desulfoglaeba</taxon>
    </lineage>
</organism>
<evidence type="ECO:0000256" key="5">
    <source>
        <dbReference type="ARBA" id="ARBA00048462"/>
    </source>
</evidence>
<evidence type="ECO:0000256" key="1">
    <source>
        <dbReference type="ARBA" id="ARBA00013258"/>
    </source>
</evidence>
<dbReference type="Gene3D" id="3.40.366.10">
    <property type="entry name" value="Malonyl-Coenzyme A Acyl Carrier Protein, domain 2"/>
    <property type="match status" value="1"/>
</dbReference>
<dbReference type="FunFam" id="3.30.70.250:FF:000001">
    <property type="entry name" value="Malonyl CoA-acyl carrier protein transacylase"/>
    <property type="match status" value="1"/>
</dbReference>
<dbReference type="InterPro" id="IPR024925">
    <property type="entry name" value="Malonyl_CoA-ACP_transAc"/>
</dbReference>
<dbReference type="PIRSF" id="PIRSF000446">
    <property type="entry name" value="Mct"/>
    <property type="match status" value="1"/>
</dbReference>
<sequence>MPMKQWVFLFPGQGSQYVGMGRDFHDTYREVQELFERAEDILQMQIRRLCFEGPEDVLTQTENVQPAITVVNLACLTVLGLHGISPAAAAGHSLGEYSALHAAGVLSLDDTLQLVRWRGRFMQEAAVETPGAMAAVMDLDERKLQEVCRLCDVEVANINCPDQTIITGTTEAVDRAITASQEAGARKCIQLNVSGPWHSRCMEAARRKFELVVRRCVFEDPKIPVVSNVDATPLNGAHEAPEKLIRQLCSSVLWKHSMEWFLANGYRYFVEVGPKKVLRGLMRKIDRSVEVLNVEDTATLASFLQANR</sequence>
<keyword evidence="4 6" id="KW-0012">Acyltransferase</keyword>
<evidence type="ECO:0000256" key="7">
    <source>
        <dbReference type="PIRSR" id="PIRSR000446-1"/>
    </source>
</evidence>
<dbReference type="PANTHER" id="PTHR42681">
    <property type="entry name" value="MALONYL-COA-ACYL CARRIER PROTEIN TRANSACYLASE, MITOCHONDRIAL"/>
    <property type="match status" value="1"/>
</dbReference>
<dbReference type="SMART" id="SM00827">
    <property type="entry name" value="PKS_AT"/>
    <property type="match status" value="1"/>
</dbReference>
<name>A0A4P8L071_9BACT</name>
<evidence type="ECO:0000313" key="10">
    <source>
        <dbReference type="Proteomes" id="UP000298602"/>
    </source>
</evidence>
<dbReference type="OrthoDB" id="9808564at2"/>
<keyword evidence="10" id="KW-1185">Reference proteome</keyword>
<dbReference type="RefSeq" id="WP_137422974.1">
    <property type="nucleotide sequence ID" value="NZ_CP040098.1"/>
</dbReference>
<dbReference type="SUPFAM" id="SSF52151">
    <property type="entry name" value="FabD/lysophospholipase-like"/>
    <property type="match status" value="1"/>
</dbReference>
<dbReference type="AlphaFoldDB" id="A0A4P8L071"/>
<dbReference type="Gene3D" id="3.30.70.250">
    <property type="entry name" value="Malonyl-CoA ACP transacylase, ACP-binding"/>
    <property type="match status" value="1"/>
</dbReference>
<dbReference type="GO" id="GO:0006633">
    <property type="term" value="P:fatty acid biosynthetic process"/>
    <property type="evidence" value="ECO:0007669"/>
    <property type="project" value="TreeGrafter"/>
</dbReference>
<dbReference type="EC" id="2.3.1.39" evidence="1 6"/>
<dbReference type="EMBL" id="CP040098">
    <property type="protein sequence ID" value="QCQ21004.1"/>
    <property type="molecule type" value="Genomic_DNA"/>
</dbReference>
<dbReference type="KEGG" id="dax:FDQ92_01585"/>
<feature type="active site" evidence="7">
    <location>
        <position position="93"/>
    </location>
</feature>
<evidence type="ECO:0000313" key="9">
    <source>
        <dbReference type="EMBL" id="QCQ21004.1"/>
    </source>
</evidence>
<evidence type="ECO:0000259" key="8">
    <source>
        <dbReference type="SMART" id="SM00827"/>
    </source>
</evidence>
<reference evidence="9 10" key="2">
    <citation type="submission" date="2019-05" db="EMBL/GenBank/DDBJ databases">
        <authorList>
            <person name="Suflita J.M."/>
            <person name="Marks C.R."/>
        </authorList>
    </citation>
    <scope>NUCLEOTIDE SEQUENCE [LARGE SCALE GENOMIC DNA]</scope>
    <source>
        <strain evidence="9 10">ALDC</strain>
    </source>
</reference>
<dbReference type="NCBIfam" id="TIGR00128">
    <property type="entry name" value="fabD"/>
    <property type="match status" value="1"/>
</dbReference>
<dbReference type="GO" id="GO:0004314">
    <property type="term" value="F:[acyl-carrier-protein] S-malonyltransferase activity"/>
    <property type="evidence" value="ECO:0007669"/>
    <property type="project" value="UniProtKB-EC"/>
</dbReference>
<comment type="catalytic activity">
    <reaction evidence="5 6">
        <text>holo-[ACP] + malonyl-CoA = malonyl-[ACP] + CoA</text>
        <dbReference type="Rhea" id="RHEA:41792"/>
        <dbReference type="Rhea" id="RHEA-COMP:9623"/>
        <dbReference type="Rhea" id="RHEA-COMP:9685"/>
        <dbReference type="ChEBI" id="CHEBI:57287"/>
        <dbReference type="ChEBI" id="CHEBI:57384"/>
        <dbReference type="ChEBI" id="CHEBI:64479"/>
        <dbReference type="ChEBI" id="CHEBI:78449"/>
        <dbReference type="EC" id="2.3.1.39"/>
    </reaction>
</comment>
<feature type="active site" evidence="7">
    <location>
        <position position="198"/>
    </location>
</feature>
<dbReference type="PANTHER" id="PTHR42681:SF1">
    <property type="entry name" value="MALONYL-COA-ACYL CARRIER PROTEIN TRANSACYLASE, MITOCHONDRIAL"/>
    <property type="match status" value="1"/>
</dbReference>
<dbReference type="Proteomes" id="UP000298602">
    <property type="component" value="Chromosome"/>
</dbReference>
<keyword evidence="3 6" id="KW-0808">Transferase</keyword>
<accession>A0A4P8L071</accession>
<dbReference type="InterPro" id="IPR004410">
    <property type="entry name" value="Malonyl_CoA-ACP_transAc_FabD"/>
</dbReference>
<evidence type="ECO:0000256" key="4">
    <source>
        <dbReference type="ARBA" id="ARBA00023315"/>
    </source>
</evidence>
<reference evidence="9 10" key="1">
    <citation type="submission" date="2019-05" db="EMBL/GenBank/DDBJ databases">
        <title>The Complete Genome Sequence of the n-alkane-degrading Desulfoglaeba alkanexedens ALDC reveals multiple alkylsuccinate synthase gene clusters.</title>
        <authorList>
            <person name="Callaghan A.V."/>
            <person name="Davidova I.A."/>
            <person name="Duncan K.E."/>
            <person name="Morris B."/>
            <person name="McInerney M.J."/>
        </authorList>
    </citation>
    <scope>NUCLEOTIDE SEQUENCE [LARGE SCALE GENOMIC DNA]</scope>
    <source>
        <strain evidence="9 10">ALDC</strain>
    </source>
</reference>
<gene>
    <name evidence="9" type="primary">fabD</name>
    <name evidence="9" type="ORF">FDQ92_01585</name>
</gene>
<comment type="similarity">
    <text evidence="6">Belongs to the fabD family.</text>
</comment>
<evidence type="ECO:0000256" key="3">
    <source>
        <dbReference type="ARBA" id="ARBA00022679"/>
    </source>
</evidence>
<dbReference type="InterPro" id="IPR050858">
    <property type="entry name" value="Mal-CoA-ACP_Trans/PKS_FabD"/>
</dbReference>
<dbReference type="SUPFAM" id="SSF55048">
    <property type="entry name" value="Probable ACP-binding domain of malonyl-CoA ACP transacylase"/>
    <property type="match status" value="1"/>
</dbReference>
<proteinExistence type="inferred from homology"/>
<dbReference type="InterPro" id="IPR016036">
    <property type="entry name" value="Malonyl_transacylase_ACP-bd"/>
</dbReference>
<dbReference type="GO" id="GO:0005829">
    <property type="term" value="C:cytosol"/>
    <property type="evidence" value="ECO:0007669"/>
    <property type="project" value="TreeGrafter"/>
</dbReference>
<dbReference type="InterPro" id="IPR001227">
    <property type="entry name" value="Ac_transferase_dom_sf"/>
</dbReference>
<dbReference type="InterPro" id="IPR014043">
    <property type="entry name" value="Acyl_transferase_dom"/>
</dbReference>
<evidence type="ECO:0000256" key="6">
    <source>
        <dbReference type="PIRNR" id="PIRNR000446"/>
    </source>
</evidence>
<protein>
    <recommendedName>
        <fullName evidence="2 6">Malonyl CoA-acyl carrier protein transacylase</fullName>
        <ecNumber evidence="1 6">2.3.1.39</ecNumber>
    </recommendedName>
</protein>